<organism evidence="2">
    <name type="scientific">hydrothermal vent metagenome</name>
    <dbReference type="NCBI Taxonomy" id="652676"/>
    <lineage>
        <taxon>unclassified sequences</taxon>
        <taxon>metagenomes</taxon>
        <taxon>ecological metagenomes</taxon>
    </lineage>
</organism>
<sequence length="530" mass="59405">MSDEYQYAPDFATPTGSMQLTTDYTYRFDIIATGHDSLNQVPRYTRYFNGAADYNATMIWNSTQTGCNDTASRNITFYLQSGLMEKEQRSQDQIGQYILNLQDISWTAVDWRDTDHHIAAQNFNTTDDCQLNFNKSTTTQTQHGCLITTDHGPDGNGRVYKDINITFHPYQFNIDSITPTIGINRDIITVNNSFIYMADRGQDANMSYHLDGSIVAESFTGNPLSNFVSNCYAQPLNIAISRSNTLLRDEDNNTVRYSLQFQDISSTGDAVIADNIDLNDTNVDNNITVVTTQAHFYKLLTGTMTTRLNLNYDRVVDTTVNPIAITFTNYSVKCVVANDCQFKAHKTDKELEADKPLVDTIAHYYGRSNSPRQKFIYPVGTEDNPAVDFIYYEVYCSGATCDKTLLQDVNSTATDDPRWFVNSRHTASYGSAGSIAQKSGDAYVTGSNATGNAPDATNLVYTGAKGYPFRTTMQHSPSRWLIYNKYNVAAVNNDFDVEFIKNDGTWAGKDRANSTTNTSSSLKSNRRSMW</sequence>
<accession>A0A1W1CHI6</accession>
<protein>
    <submittedName>
        <fullName evidence="2">Uncharacterized protein</fullName>
    </submittedName>
</protein>
<gene>
    <name evidence="2" type="ORF">MNB_SM-4-664</name>
</gene>
<reference evidence="2" key="1">
    <citation type="submission" date="2016-10" db="EMBL/GenBank/DDBJ databases">
        <authorList>
            <person name="de Groot N.N."/>
        </authorList>
    </citation>
    <scope>NUCLEOTIDE SEQUENCE</scope>
</reference>
<evidence type="ECO:0000313" key="2">
    <source>
        <dbReference type="EMBL" id="SFV65162.1"/>
    </source>
</evidence>
<feature type="compositionally biased region" description="Low complexity" evidence="1">
    <location>
        <begin position="513"/>
        <end position="523"/>
    </location>
</feature>
<feature type="region of interest" description="Disordered" evidence="1">
    <location>
        <begin position="506"/>
        <end position="530"/>
    </location>
</feature>
<dbReference type="EMBL" id="FPHF01000083">
    <property type="protein sequence ID" value="SFV65162.1"/>
    <property type="molecule type" value="Genomic_DNA"/>
</dbReference>
<dbReference type="AlphaFoldDB" id="A0A1W1CHI6"/>
<proteinExistence type="predicted"/>
<evidence type="ECO:0000256" key="1">
    <source>
        <dbReference type="SAM" id="MobiDB-lite"/>
    </source>
</evidence>
<name>A0A1W1CHI6_9ZZZZ</name>